<evidence type="ECO:0000313" key="12">
    <source>
        <dbReference type="Proteomes" id="UP000315377"/>
    </source>
</evidence>
<dbReference type="SMART" id="SM00448">
    <property type="entry name" value="REC"/>
    <property type="match status" value="1"/>
</dbReference>
<reference evidence="11 12" key="1">
    <citation type="submission" date="2019-07" db="EMBL/GenBank/DDBJ databases">
        <title>Paenibacillus thiaminolyticus NRRL B-4156.</title>
        <authorList>
            <person name="Hehnly C."/>
            <person name="Zhang L."/>
        </authorList>
    </citation>
    <scope>NUCLEOTIDE SEQUENCE [LARGE SCALE GENOMIC DNA]</scope>
    <source>
        <strain evidence="11 12">NRRL B-4156</strain>
    </source>
</reference>
<dbReference type="GO" id="GO:0032993">
    <property type="term" value="C:protein-DNA complex"/>
    <property type="evidence" value="ECO:0007669"/>
    <property type="project" value="TreeGrafter"/>
</dbReference>
<dbReference type="Pfam" id="PF00486">
    <property type="entry name" value="Trans_reg_C"/>
    <property type="match status" value="1"/>
</dbReference>
<organism evidence="11 12">
    <name type="scientific">Paenibacillus thiaminolyticus</name>
    <name type="common">Bacillus thiaminolyticus</name>
    <dbReference type="NCBI Taxonomy" id="49283"/>
    <lineage>
        <taxon>Bacteria</taxon>
        <taxon>Bacillati</taxon>
        <taxon>Bacillota</taxon>
        <taxon>Bacilli</taxon>
        <taxon>Bacillales</taxon>
        <taxon>Paenibacillaceae</taxon>
        <taxon>Paenibacillus</taxon>
    </lineage>
</organism>
<dbReference type="SUPFAM" id="SSF52172">
    <property type="entry name" value="CheY-like"/>
    <property type="match status" value="1"/>
</dbReference>
<protein>
    <submittedName>
        <fullName evidence="11">Response regulator transcription factor</fullName>
    </submittedName>
</protein>
<dbReference type="EMBL" id="CP041405">
    <property type="protein sequence ID" value="QDM43951.1"/>
    <property type="molecule type" value="Genomic_DNA"/>
</dbReference>
<keyword evidence="4 7" id="KW-0238">DNA-binding</keyword>
<dbReference type="GO" id="GO:0006355">
    <property type="term" value="P:regulation of DNA-templated transcription"/>
    <property type="evidence" value="ECO:0007669"/>
    <property type="project" value="InterPro"/>
</dbReference>
<dbReference type="GO" id="GO:0000156">
    <property type="term" value="F:phosphorelay response regulator activity"/>
    <property type="evidence" value="ECO:0007669"/>
    <property type="project" value="TreeGrafter"/>
</dbReference>
<feature type="domain" description="OmpR/PhoB-type" evidence="9">
    <location>
        <begin position="125"/>
        <end position="224"/>
    </location>
</feature>
<evidence type="ECO:0000256" key="6">
    <source>
        <dbReference type="PROSITE-ProRule" id="PRU00169"/>
    </source>
</evidence>
<dbReference type="GO" id="GO:0000976">
    <property type="term" value="F:transcription cis-regulatory region binding"/>
    <property type="evidence" value="ECO:0007669"/>
    <property type="project" value="TreeGrafter"/>
</dbReference>
<evidence type="ECO:0000256" key="5">
    <source>
        <dbReference type="ARBA" id="ARBA00023163"/>
    </source>
</evidence>
<dbReference type="AlphaFoldDB" id="A0AAP9DX80"/>
<proteinExistence type="predicted"/>
<dbReference type="PROSITE" id="PS51755">
    <property type="entry name" value="OMPR_PHOB"/>
    <property type="match status" value="1"/>
</dbReference>
<evidence type="ECO:0000256" key="4">
    <source>
        <dbReference type="ARBA" id="ARBA00023125"/>
    </source>
</evidence>
<evidence type="ECO:0000313" key="13">
    <source>
        <dbReference type="Proteomes" id="UP001209276"/>
    </source>
</evidence>
<evidence type="ECO:0000256" key="2">
    <source>
        <dbReference type="ARBA" id="ARBA00023012"/>
    </source>
</evidence>
<keyword evidence="2" id="KW-0902">Two-component regulatory system</keyword>
<name>A0AAP9DX80_PANTH</name>
<dbReference type="Gene3D" id="6.10.250.690">
    <property type="match status" value="1"/>
</dbReference>
<dbReference type="InterPro" id="IPR011006">
    <property type="entry name" value="CheY-like_superfamily"/>
</dbReference>
<dbReference type="Gene3D" id="1.10.10.10">
    <property type="entry name" value="Winged helix-like DNA-binding domain superfamily/Winged helix DNA-binding domain"/>
    <property type="match status" value="1"/>
</dbReference>
<dbReference type="PANTHER" id="PTHR48111:SF1">
    <property type="entry name" value="TWO-COMPONENT RESPONSE REGULATOR ORR33"/>
    <property type="match status" value="1"/>
</dbReference>
<feature type="domain" description="Response regulatory" evidence="8">
    <location>
        <begin position="3"/>
        <end position="116"/>
    </location>
</feature>
<feature type="modified residue" description="4-aspartylphosphate" evidence="6">
    <location>
        <position position="52"/>
    </location>
</feature>
<dbReference type="InterPro" id="IPR001867">
    <property type="entry name" value="OmpR/PhoB-type_DNA-bd"/>
</dbReference>
<evidence type="ECO:0000256" key="7">
    <source>
        <dbReference type="PROSITE-ProRule" id="PRU01091"/>
    </source>
</evidence>
<evidence type="ECO:0000256" key="3">
    <source>
        <dbReference type="ARBA" id="ARBA00023015"/>
    </source>
</evidence>
<evidence type="ECO:0000256" key="1">
    <source>
        <dbReference type="ARBA" id="ARBA00022553"/>
    </source>
</evidence>
<dbReference type="SMART" id="SM00862">
    <property type="entry name" value="Trans_reg_C"/>
    <property type="match status" value="1"/>
</dbReference>
<dbReference type="Pfam" id="PF00072">
    <property type="entry name" value="Response_reg"/>
    <property type="match status" value="1"/>
</dbReference>
<evidence type="ECO:0000313" key="11">
    <source>
        <dbReference type="EMBL" id="QDM43951.1"/>
    </source>
</evidence>
<feature type="DNA-binding region" description="OmpR/PhoB-type" evidence="7">
    <location>
        <begin position="125"/>
        <end position="224"/>
    </location>
</feature>
<dbReference type="InterPro" id="IPR039420">
    <property type="entry name" value="WalR-like"/>
</dbReference>
<dbReference type="CDD" id="cd00383">
    <property type="entry name" value="trans_reg_C"/>
    <property type="match status" value="1"/>
</dbReference>
<evidence type="ECO:0000313" key="10">
    <source>
        <dbReference type="EMBL" id="MCY9607538.1"/>
    </source>
</evidence>
<accession>A0AAP9DX80</accession>
<reference evidence="10 13" key="2">
    <citation type="submission" date="2022-05" db="EMBL/GenBank/DDBJ databases">
        <title>Genome Sequencing of Bee-Associated Microbes.</title>
        <authorList>
            <person name="Dunlap C."/>
        </authorList>
    </citation>
    <scope>NUCLEOTIDE SEQUENCE [LARGE SCALE GENOMIC DNA]</scope>
    <source>
        <strain evidence="10 13">NRRL B-14613</strain>
    </source>
</reference>
<dbReference type="PROSITE" id="PS50110">
    <property type="entry name" value="RESPONSE_REGULATORY"/>
    <property type="match status" value="1"/>
</dbReference>
<dbReference type="PANTHER" id="PTHR48111">
    <property type="entry name" value="REGULATOR OF RPOS"/>
    <property type="match status" value="1"/>
</dbReference>
<keyword evidence="13" id="KW-1185">Reference proteome</keyword>
<keyword evidence="3" id="KW-0805">Transcription regulation</keyword>
<evidence type="ECO:0000259" key="8">
    <source>
        <dbReference type="PROSITE" id="PS50110"/>
    </source>
</evidence>
<evidence type="ECO:0000259" key="9">
    <source>
        <dbReference type="PROSITE" id="PS51755"/>
    </source>
</evidence>
<dbReference type="InterPro" id="IPR001789">
    <property type="entry name" value="Sig_transdc_resp-reg_receiver"/>
</dbReference>
<keyword evidence="1 6" id="KW-0597">Phosphoprotein</keyword>
<dbReference type="Gene3D" id="3.40.50.2300">
    <property type="match status" value="1"/>
</dbReference>
<dbReference type="GeneID" id="76996470"/>
<dbReference type="Proteomes" id="UP000315377">
    <property type="component" value="Chromosome"/>
</dbReference>
<dbReference type="RefSeq" id="WP_087444876.1">
    <property type="nucleotide sequence ID" value="NZ_CABMNB010000047.1"/>
</dbReference>
<sequence length="225" mass="25595">MKKILLIEDEAPIARLLQAYLAREQYEVRWDAGEGDLEGLFLSWRPDLVLLDLTLPDQDGMEILKQLRQYGSCPVIIVTARGAVPDRLRGLQEGADDYIPKPFDPEEVAARVQAVLRRSTYMADHEAVRLGGLVIDFTSCAAYLNEQAVPLIPRDWNVLAFLARHPNQCFSREQLLDNIWGIDYEGGDRAVDTTIKRLRQCLKDWPESEGAIRTMRGMGYSLHVR</sequence>
<dbReference type="EMBL" id="JAMDMM010000021">
    <property type="protein sequence ID" value="MCY9607538.1"/>
    <property type="molecule type" value="Genomic_DNA"/>
</dbReference>
<dbReference type="Proteomes" id="UP001209276">
    <property type="component" value="Unassembled WGS sequence"/>
</dbReference>
<gene>
    <name evidence="11" type="ORF">FLT43_10895</name>
    <name evidence="10" type="ORF">M5W83_10290</name>
</gene>
<dbReference type="InterPro" id="IPR036388">
    <property type="entry name" value="WH-like_DNA-bd_sf"/>
</dbReference>
<keyword evidence="5" id="KW-0804">Transcription</keyword>
<dbReference type="GO" id="GO:0005829">
    <property type="term" value="C:cytosol"/>
    <property type="evidence" value="ECO:0007669"/>
    <property type="project" value="TreeGrafter"/>
</dbReference>